<organism evidence="1 2">
    <name type="scientific">Lachnellula hyalina</name>
    <dbReference type="NCBI Taxonomy" id="1316788"/>
    <lineage>
        <taxon>Eukaryota</taxon>
        <taxon>Fungi</taxon>
        <taxon>Dikarya</taxon>
        <taxon>Ascomycota</taxon>
        <taxon>Pezizomycotina</taxon>
        <taxon>Leotiomycetes</taxon>
        <taxon>Helotiales</taxon>
        <taxon>Lachnaceae</taxon>
        <taxon>Lachnellula</taxon>
    </lineage>
</organism>
<evidence type="ECO:0000313" key="1">
    <source>
        <dbReference type="EMBL" id="TVY23181.1"/>
    </source>
</evidence>
<feature type="non-terminal residue" evidence="1">
    <location>
        <position position="1"/>
    </location>
</feature>
<proteinExistence type="predicted"/>
<comment type="caution">
    <text evidence="1">The sequence shown here is derived from an EMBL/GenBank/DDBJ whole genome shotgun (WGS) entry which is preliminary data.</text>
</comment>
<feature type="non-terminal residue" evidence="1">
    <location>
        <position position="128"/>
    </location>
</feature>
<dbReference type="OrthoDB" id="3800761at2759"/>
<keyword evidence="2" id="KW-1185">Reference proteome</keyword>
<dbReference type="Proteomes" id="UP000431533">
    <property type="component" value="Unassembled WGS sequence"/>
</dbReference>
<dbReference type="GeneID" id="41989401"/>
<reference evidence="1 2" key="1">
    <citation type="submission" date="2018-05" db="EMBL/GenBank/DDBJ databases">
        <title>Genome sequencing and assembly of the regulated plant pathogen Lachnellula willkommii and related sister species for the development of diagnostic species identification markers.</title>
        <authorList>
            <person name="Giroux E."/>
            <person name="Bilodeau G."/>
        </authorList>
    </citation>
    <scope>NUCLEOTIDE SEQUENCE [LARGE SCALE GENOMIC DNA]</scope>
    <source>
        <strain evidence="1 2">CBS 185.66</strain>
    </source>
</reference>
<evidence type="ECO:0000313" key="2">
    <source>
        <dbReference type="Proteomes" id="UP000431533"/>
    </source>
</evidence>
<accession>A0A8H8QW37</accession>
<protein>
    <submittedName>
        <fullName evidence="1">Uncharacterized protein</fullName>
    </submittedName>
</protein>
<dbReference type="AlphaFoldDB" id="A0A8H8QW37"/>
<name>A0A8H8QW37_9HELO</name>
<dbReference type="RefSeq" id="XP_031001969.1">
    <property type="nucleotide sequence ID" value="XM_031154107.1"/>
</dbReference>
<dbReference type="EMBL" id="QGMH01000198">
    <property type="protein sequence ID" value="TVY23181.1"/>
    <property type="molecule type" value="Genomic_DNA"/>
</dbReference>
<sequence>YPIIYPPPPAAIFPIPLGSNIKNSLGILSLGLKRKRIVIDNSSNTGRSYTRVLSTSNFNNNIKAQYYKASPTDIYYIISSRDNTISDGYVLLYKHIRITRDIRELKGLGFLRKFEMIYNNYKMRIVKH</sequence>
<gene>
    <name evidence="1" type="ORF">LHYA1_G009203</name>
</gene>